<dbReference type="EMBL" id="HBHR01006538">
    <property type="protein sequence ID" value="CAD9860681.1"/>
    <property type="molecule type" value="Transcribed_RNA"/>
</dbReference>
<accession>A0A7S2UVR9</accession>
<dbReference type="Pfam" id="PF00085">
    <property type="entry name" value="Thioredoxin"/>
    <property type="match status" value="1"/>
</dbReference>
<comment type="similarity">
    <text evidence="1">Belongs to the thioredoxin family.</text>
</comment>
<evidence type="ECO:0000256" key="1">
    <source>
        <dbReference type="ARBA" id="ARBA00008987"/>
    </source>
</evidence>
<organism evidence="4">
    <name type="scientific">Fibrocapsa japonica</name>
    <dbReference type="NCBI Taxonomy" id="94617"/>
    <lineage>
        <taxon>Eukaryota</taxon>
        <taxon>Sar</taxon>
        <taxon>Stramenopiles</taxon>
        <taxon>Ochrophyta</taxon>
        <taxon>Raphidophyceae</taxon>
        <taxon>Chattonellales</taxon>
        <taxon>Chattonellaceae</taxon>
        <taxon>Fibrocapsa</taxon>
    </lineage>
</organism>
<dbReference type="PROSITE" id="PS51352">
    <property type="entry name" value="THIOREDOXIN_2"/>
    <property type="match status" value="1"/>
</dbReference>
<dbReference type="AlphaFoldDB" id="A0A7S2UVR9"/>
<evidence type="ECO:0000313" key="4">
    <source>
        <dbReference type="EMBL" id="CAD9860681.1"/>
    </source>
</evidence>
<proteinExistence type="inferred from homology"/>
<evidence type="ECO:0000259" key="3">
    <source>
        <dbReference type="PROSITE" id="PS51352"/>
    </source>
</evidence>
<dbReference type="PANTHER" id="PTHR43601">
    <property type="entry name" value="THIOREDOXIN, MITOCHONDRIAL"/>
    <property type="match status" value="1"/>
</dbReference>
<feature type="chain" id="PRO_5031209366" description="Thioredoxin domain-containing protein" evidence="2">
    <location>
        <begin position="28"/>
        <end position="213"/>
    </location>
</feature>
<dbReference type="SUPFAM" id="SSF52833">
    <property type="entry name" value="Thioredoxin-like"/>
    <property type="match status" value="1"/>
</dbReference>
<feature type="signal peptide" evidence="2">
    <location>
        <begin position="1"/>
        <end position="27"/>
    </location>
</feature>
<dbReference type="CDD" id="cd02947">
    <property type="entry name" value="TRX_family"/>
    <property type="match status" value="1"/>
</dbReference>
<feature type="domain" description="Thioredoxin" evidence="3">
    <location>
        <begin position="57"/>
        <end position="205"/>
    </location>
</feature>
<gene>
    <name evidence="4" type="ORF">FJAP1339_LOCUS3202</name>
</gene>
<dbReference type="GO" id="GO:0045454">
    <property type="term" value="P:cell redox homeostasis"/>
    <property type="evidence" value="ECO:0007669"/>
    <property type="project" value="TreeGrafter"/>
</dbReference>
<evidence type="ECO:0000256" key="2">
    <source>
        <dbReference type="SAM" id="SignalP"/>
    </source>
</evidence>
<reference evidence="4" key="1">
    <citation type="submission" date="2021-01" db="EMBL/GenBank/DDBJ databases">
        <authorList>
            <person name="Corre E."/>
            <person name="Pelletier E."/>
            <person name="Niang G."/>
            <person name="Scheremetjew M."/>
            <person name="Finn R."/>
            <person name="Kale V."/>
            <person name="Holt S."/>
            <person name="Cochrane G."/>
            <person name="Meng A."/>
            <person name="Brown T."/>
            <person name="Cohen L."/>
        </authorList>
    </citation>
    <scope>NUCLEOTIDE SEQUENCE</scope>
    <source>
        <strain evidence="4">CCMP1661</strain>
    </source>
</reference>
<dbReference type="InterPro" id="IPR036249">
    <property type="entry name" value="Thioredoxin-like_sf"/>
</dbReference>
<name>A0A7S2UVR9_9STRA</name>
<sequence length="213" mass="23815">MVPSFFPRAAGFVAILIIIGVANPVQSFVNNPTFGVRKAVHFTHGSQGLASSVLRASVLDTNVPTIKETDSPGVLKLANMQEYLDAIANAGEKLVVVKFFATWCRSCKQLDYQYKKLPAQHPDVMFCEIAMLDEENNNKAFFKQYEVEVLPTVFFFRGAAGMIDRMPCGMKRIPIFKEKIDTYKKMDAPVAAIGHHEEVLDSLYKNYANEAIE</sequence>
<keyword evidence="2" id="KW-0732">Signal</keyword>
<protein>
    <recommendedName>
        <fullName evidence="3">Thioredoxin domain-containing protein</fullName>
    </recommendedName>
</protein>
<dbReference type="PANTHER" id="PTHR43601:SF32">
    <property type="entry name" value="THIOREDOXIN-LIKE 2-2, CHLOROPLASTIC"/>
    <property type="match status" value="1"/>
</dbReference>
<dbReference type="InterPro" id="IPR013766">
    <property type="entry name" value="Thioredoxin_domain"/>
</dbReference>
<dbReference type="Gene3D" id="3.40.30.10">
    <property type="entry name" value="Glutaredoxin"/>
    <property type="match status" value="1"/>
</dbReference>